<dbReference type="Gene3D" id="1.20.58.90">
    <property type="match status" value="1"/>
</dbReference>
<dbReference type="GO" id="GO:0008360">
    <property type="term" value="P:regulation of cell shape"/>
    <property type="evidence" value="ECO:0007669"/>
    <property type="project" value="UniProtKB-KW"/>
</dbReference>
<dbReference type="Pfam" id="PF02388">
    <property type="entry name" value="FemAB"/>
    <property type="match status" value="1"/>
</dbReference>
<keyword evidence="3" id="KW-0808">Transferase</keyword>
<dbReference type="Gene3D" id="3.40.630.30">
    <property type="match status" value="2"/>
</dbReference>
<keyword evidence="8" id="KW-0175">Coiled coil</keyword>
<evidence type="ECO:0000256" key="3">
    <source>
        <dbReference type="ARBA" id="ARBA00022679"/>
    </source>
</evidence>
<feature type="non-terminal residue" evidence="9">
    <location>
        <position position="361"/>
    </location>
</feature>
<dbReference type="Proteomes" id="UP000823614">
    <property type="component" value="Unassembled WGS sequence"/>
</dbReference>
<dbReference type="GO" id="GO:0009252">
    <property type="term" value="P:peptidoglycan biosynthetic process"/>
    <property type="evidence" value="ECO:0007669"/>
    <property type="project" value="UniProtKB-KW"/>
</dbReference>
<keyword evidence="6" id="KW-0012">Acyltransferase</keyword>
<evidence type="ECO:0000313" key="10">
    <source>
        <dbReference type="Proteomes" id="UP000823614"/>
    </source>
</evidence>
<evidence type="ECO:0000256" key="4">
    <source>
        <dbReference type="ARBA" id="ARBA00022960"/>
    </source>
</evidence>
<evidence type="ECO:0000256" key="8">
    <source>
        <dbReference type="SAM" id="Coils"/>
    </source>
</evidence>
<protein>
    <submittedName>
        <fullName evidence="9">Peptidoglycan bridge formation glycyltransferase FemA/FemB family protein</fullName>
    </submittedName>
</protein>
<name>A0A9D9H8E0_9LACO</name>
<dbReference type="InterPro" id="IPR050644">
    <property type="entry name" value="PG_Glycine_Bridge_Synth"/>
</dbReference>
<gene>
    <name evidence="9" type="ORF">IAA89_05830</name>
</gene>
<dbReference type="InterPro" id="IPR016181">
    <property type="entry name" value="Acyl_CoA_acyltransferase"/>
</dbReference>
<dbReference type="PANTHER" id="PTHR36174">
    <property type="entry name" value="LIPID II:GLYCINE GLYCYLTRANSFERASE"/>
    <property type="match status" value="1"/>
</dbReference>
<evidence type="ECO:0000256" key="6">
    <source>
        <dbReference type="ARBA" id="ARBA00023315"/>
    </source>
</evidence>
<feature type="coiled-coil region" evidence="8">
    <location>
        <begin position="252"/>
        <end position="305"/>
    </location>
</feature>
<organism evidence="9 10">
    <name type="scientific">Candidatus Gallilactobacillus intestinavium</name>
    <dbReference type="NCBI Taxonomy" id="2840838"/>
    <lineage>
        <taxon>Bacteria</taxon>
        <taxon>Bacillati</taxon>
        <taxon>Bacillota</taxon>
        <taxon>Bacilli</taxon>
        <taxon>Lactobacillales</taxon>
        <taxon>Lactobacillaceae</taxon>
        <taxon>Lactobacillaceae incertae sedis</taxon>
        <taxon>Candidatus Gallilactobacillus</taxon>
    </lineage>
</organism>
<dbReference type="PROSITE" id="PS51191">
    <property type="entry name" value="FEMABX"/>
    <property type="match status" value="1"/>
</dbReference>
<dbReference type="AlphaFoldDB" id="A0A9D9H8E0"/>
<dbReference type="GO" id="GO:0016755">
    <property type="term" value="F:aminoacyltransferase activity"/>
    <property type="evidence" value="ECO:0007669"/>
    <property type="project" value="InterPro"/>
</dbReference>
<sequence>MKFIKNLSLNEFATFEQKHPLSRFMQTTDQYSLVELNKPVGCIGVKDDNDNLIAAAFYFVDKAKLGDVYSIKGGPLMDYTDFKLVKFFMNSAEEYFKQQKKALAFRITPPIDLEEIDDNGKVVKKMNTAFIDEMKNLGYQWNPEEPITDNVYPGVGLGYEYRKDLTKISSKDELRKSYISQARNDVKRAEKFGVYIDKLTYDQLGEFKKETEATADRRDFRDKPLEFYQNGYNAYGNHVYYLMVRLNLNDFIKRNQQEIDELTEKVDKLKERLEKKESKKLSGRKNEFESQIQIKKRNIQQAKKEQREYGNVITLSGGMFYLHPQELAYLFSFNNKKFGNYHGQHLLHDYMLQLALKEKIP</sequence>
<dbReference type="EMBL" id="JADIMP010000095">
    <property type="protein sequence ID" value="MBO8441931.1"/>
    <property type="molecule type" value="Genomic_DNA"/>
</dbReference>
<reference evidence="9" key="1">
    <citation type="submission" date="2020-10" db="EMBL/GenBank/DDBJ databases">
        <authorList>
            <person name="Gilroy R."/>
        </authorList>
    </citation>
    <scope>NUCLEOTIDE SEQUENCE</scope>
    <source>
        <strain evidence="9">C6-149</strain>
    </source>
</reference>
<proteinExistence type="inferred from homology"/>
<keyword evidence="2" id="KW-0963">Cytoplasm</keyword>
<accession>A0A9D9H8E0</accession>
<comment type="caution">
    <text evidence="9">The sequence shown here is derived from an EMBL/GenBank/DDBJ whole genome shotgun (WGS) entry which is preliminary data.</text>
</comment>
<evidence type="ECO:0000256" key="7">
    <source>
        <dbReference type="ARBA" id="ARBA00023316"/>
    </source>
</evidence>
<dbReference type="InterPro" id="IPR003447">
    <property type="entry name" value="FEMABX"/>
</dbReference>
<dbReference type="SUPFAM" id="SSF55729">
    <property type="entry name" value="Acyl-CoA N-acyltransferases (Nat)"/>
    <property type="match status" value="2"/>
</dbReference>
<keyword evidence="4" id="KW-0133">Cell shape</keyword>
<keyword evidence="7" id="KW-0961">Cell wall biogenesis/degradation</keyword>
<evidence type="ECO:0000256" key="1">
    <source>
        <dbReference type="ARBA" id="ARBA00009943"/>
    </source>
</evidence>
<keyword evidence="5" id="KW-0573">Peptidoglycan synthesis</keyword>
<evidence type="ECO:0000256" key="5">
    <source>
        <dbReference type="ARBA" id="ARBA00022984"/>
    </source>
</evidence>
<dbReference type="PANTHER" id="PTHR36174:SF2">
    <property type="entry name" value="AMINOACYLTRANSFERASE FEMA"/>
    <property type="match status" value="1"/>
</dbReference>
<dbReference type="GO" id="GO:0071555">
    <property type="term" value="P:cell wall organization"/>
    <property type="evidence" value="ECO:0007669"/>
    <property type="project" value="UniProtKB-KW"/>
</dbReference>
<evidence type="ECO:0000256" key="2">
    <source>
        <dbReference type="ARBA" id="ARBA00022490"/>
    </source>
</evidence>
<comment type="similarity">
    <text evidence="1">Belongs to the FemABX family.</text>
</comment>
<evidence type="ECO:0000313" key="9">
    <source>
        <dbReference type="EMBL" id="MBO8441931.1"/>
    </source>
</evidence>
<reference evidence="9" key="2">
    <citation type="journal article" date="2021" name="PeerJ">
        <title>Extensive microbial diversity within the chicken gut microbiome revealed by metagenomics and culture.</title>
        <authorList>
            <person name="Gilroy R."/>
            <person name="Ravi A."/>
            <person name="Getino M."/>
            <person name="Pursley I."/>
            <person name="Horton D.L."/>
            <person name="Alikhan N.F."/>
            <person name="Baker D."/>
            <person name="Gharbi K."/>
            <person name="Hall N."/>
            <person name="Watson M."/>
            <person name="Adriaenssens E.M."/>
            <person name="Foster-Nyarko E."/>
            <person name="Jarju S."/>
            <person name="Secka A."/>
            <person name="Antonio M."/>
            <person name="Oren A."/>
            <person name="Chaudhuri R.R."/>
            <person name="La Ragione R."/>
            <person name="Hildebrand F."/>
            <person name="Pallen M.J."/>
        </authorList>
    </citation>
    <scope>NUCLEOTIDE SEQUENCE</scope>
    <source>
        <strain evidence="9">C6-149</strain>
    </source>
</reference>